<dbReference type="InterPro" id="IPR012337">
    <property type="entry name" value="RNaseH-like_sf"/>
</dbReference>
<evidence type="ECO:0000256" key="1">
    <source>
        <dbReference type="SAM" id="MobiDB-lite"/>
    </source>
</evidence>
<feature type="domain" description="Integrase catalytic" evidence="2">
    <location>
        <begin position="339"/>
        <end position="488"/>
    </location>
</feature>
<feature type="compositionally biased region" description="Basic and acidic residues" evidence="1">
    <location>
        <begin position="528"/>
        <end position="548"/>
    </location>
</feature>
<feature type="region of interest" description="Disordered" evidence="1">
    <location>
        <begin position="102"/>
        <end position="178"/>
    </location>
</feature>
<dbReference type="GO" id="GO:0015074">
    <property type="term" value="P:DNA integration"/>
    <property type="evidence" value="ECO:0007669"/>
    <property type="project" value="InterPro"/>
</dbReference>
<comment type="caution">
    <text evidence="3">The sequence shown here is derived from an EMBL/GenBank/DDBJ whole genome shotgun (WGS) entry which is preliminary data.</text>
</comment>
<dbReference type="PANTHER" id="PTHR11439">
    <property type="entry name" value="GAG-POL-RELATED RETROTRANSPOSON"/>
    <property type="match status" value="1"/>
</dbReference>
<dbReference type="InterPro" id="IPR001584">
    <property type="entry name" value="Integrase_cat-core"/>
</dbReference>
<name>A0A6L2N172_TANCI</name>
<protein>
    <submittedName>
        <fullName evidence="3">Uncharacterized mitochondrial protein AtMg00810-like</fullName>
    </submittedName>
</protein>
<feature type="compositionally biased region" description="Polar residues" evidence="1">
    <location>
        <begin position="127"/>
        <end position="140"/>
    </location>
</feature>
<accession>A0A6L2N172</accession>
<dbReference type="EMBL" id="BKCJ010007987">
    <property type="protein sequence ID" value="GEU79981.1"/>
    <property type="molecule type" value="Genomic_DNA"/>
</dbReference>
<feature type="compositionally biased region" description="Polar residues" evidence="1">
    <location>
        <begin position="102"/>
        <end position="118"/>
    </location>
</feature>
<feature type="compositionally biased region" description="Basic residues" evidence="1">
    <location>
        <begin position="165"/>
        <end position="176"/>
    </location>
</feature>
<sequence>MFKLYIKPLSHRLKNNRDAHEDYLMKTIENTYTIRGLAECARKQNPSEPLLDSAYKFTKHVQELLVYVSQTCPSFTKPSKKLVAITPMIKIKKVRFSEPLASSSNIHKQVESSKTPDSNIHVLPSTGLKSSTSASRSQPTGDKKNDRISQSPSSNLENKVEVQHRRVKSKSNKKNHVKDPICDANVKHTMLNANFELIYVKCKQSNKIWKPTRKVFTEVGHKWKPIGILFTIVGNSCPLTRITPMKVVHLKEATSNSEATYLWRSNATDVPSSSSLVNDRWPRLFSGTIQFRNDQIAKIMRYGDYQLGNVIVSWNVEGVDLLSGSRDTNLYTISLDDMLKTSPICLLSKASKTKSWLWHRRLSHLNFSTLNKHAKDGLARGISKLKFKKDHLCSTCSLGKSKKSSHQPKAEDINQETLYLLDMDLCGSILVESINGKICNVRTDNRTEFVNQTLREFYKNVGITHQTSIARSPQQNDVVERQNQTLMEAAHTIAVDIADSPVSRSINQDAPSIQEQEHSLIISQDVEESPKTPHVHDDPLHESLHEDSTCQGSSSNVRPSHTLFKLLGRWTKDHPIANVIRDPSRLVSTRKQLKTDAMWCYFDAFLTSVKPKNFTQAMTEPLLTSDSVDTSMVEKNKLDEDLQGTPVDATFYRDMIGSLMYLTSSRPGLIYAVCLCARYQAKPTEKHLNVVKWIFRYLKGTINMGRWYSKDIGMSLTAYSDAYHIGCQDTRRNTSGSAQFLGDKLVSWTSKKQKSTEISNTEAKYIALS</sequence>
<evidence type="ECO:0000313" key="3">
    <source>
        <dbReference type="EMBL" id="GEU79981.1"/>
    </source>
</evidence>
<dbReference type="InterPro" id="IPR036397">
    <property type="entry name" value="RNaseH_sf"/>
</dbReference>
<dbReference type="Pfam" id="PF13976">
    <property type="entry name" value="gag_pre-integrs"/>
    <property type="match status" value="1"/>
</dbReference>
<dbReference type="CDD" id="cd09272">
    <property type="entry name" value="RNase_HI_RT_Ty1"/>
    <property type="match status" value="1"/>
</dbReference>
<dbReference type="PROSITE" id="PS50994">
    <property type="entry name" value="INTEGRASE"/>
    <property type="match status" value="1"/>
</dbReference>
<dbReference type="Gene3D" id="3.30.420.10">
    <property type="entry name" value="Ribonuclease H-like superfamily/Ribonuclease H"/>
    <property type="match status" value="1"/>
</dbReference>
<dbReference type="SUPFAM" id="SSF53098">
    <property type="entry name" value="Ribonuclease H-like"/>
    <property type="match status" value="1"/>
</dbReference>
<gene>
    <name evidence="3" type="ORF">Tci_051959</name>
</gene>
<dbReference type="GO" id="GO:0003676">
    <property type="term" value="F:nucleic acid binding"/>
    <property type="evidence" value="ECO:0007669"/>
    <property type="project" value="InterPro"/>
</dbReference>
<dbReference type="PANTHER" id="PTHR11439:SF483">
    <property type="entry name" value="PEPTIDE SYNTHASE GLIP-LIKE, PUTATIVE (AFU_ORTHOLOGUE AFUA_3G12920)-RELATED"/>
    <property type="match status" value="1"/>
</dbReference>
<proteinExistence type="predicted"/>
<dbReference type="AlphaFoldDB" id="A0A6L2N172"/>
<evidence type="ECO:0000259" key="2">
    <source>
        <dbReference type="PROSITE" id="PS50994"/>
    </source>
</evidence>
<dbReference type="InterPro" id="IPR025724">
    <property type="entry name" value="GAG-pre-integrase_dom"/>
</dbReference>
<reference evidence="3" key="1">
    <citation type="journal article" date="2019" name="Sci. Rep.">
        <title>Draft genome of Tanacetum cinerariifolium, the natural source of mosquito coil.</title>
        <authorList>
            <person name="Yamashiro T."/>
            <person name="Shiraishi A."/>
            <person name="Satake H."/>
            <person name="Nakayama K."/>
        </authorList>
    </citation>
    <scope>NUCLEOTIDE SEQUENCE</scope>
</reference>
<feature type="compositionally biased region" description="Polar residues" evidence="1">
    <location>
        <begin position="148"/>
        <end position="157"/>
    </location>
</feature>
<feature type="region of interest" description="Disordered" evidence="1">
    <location>
        <begin position="527"/>
        <end position="556"/>
    </location>
</feature>
<organism evidence="3">
    <name type="scientific">Tanacetum cinerariifolium</name>
    <name type="common">Dalmatian daisy</name>
    <name type="synonym">Chrysanthemum cinerariifolium</name>
    <dbReference type="NCBI Taxonomy" id="118510"/>
    <lineage>
        <taxon>Eukaryota</taxon>
        <taxon>Viridiplantae</taxon>
        <taxon>Streptophyta</taxon>
        <taxon>Embryophyta</taxon>
        <taxon>Tracheophyta</taxon>
        <taxon>Spermatophyta</taxon>
        <taxon>Magnoliopsida</taxon>
        <taxon>eudicotyledons</taxon>
        <taxon>Gunneridae</taxon>
        <taxon>Pentapetalae</taxon>
        <taxon>asterids</taxon>
        <taxon>campanulids</taxon>
        <taxon>Asterales</taxon>
        <taxon>Asteraceae</taxon>
        <taxon>Asteroideae</taxon>
        <taxon>Anthemideae</taxon>
        <taxon>Anthemidinae</taxon>
        <taxon>Tanacetum</taxon>
    </lineage>
</organism>